<proteinExistence type="predicted"/>
<evidence type="ECO:0000259" key="3">
    <source>
        <dbReference type="Pfam" id="PF20616"/>
    </source>
</evidence>
<dbReference type="EMBL" id="HG322950">
    <property type="protein sequence ID" value="CDF82547.1"/>
    <property type="molecule type" value="Genomic_DNA"/>
</dbReference>
<dbReference type="OrthoDB" id="6999256at2"/>
<feature type="domain" description="Capsule biosynthesis GfcC-like C-terminal" evidence="2">
    <location>
        <begin position="167"/>
        <end position="247"/>
    </location>
</feature>
<organism evidence="4 5">
    <name type="scientific">Pseudomonas knackmussii (strain DSM 6978 / CCUG 54928 / LMG 23759 / B13)</name>
    <dbReference type="NCBI Taxonomy" id="1301098"/>
    <lineage>
        <taxon>Bacteria</taxon>
        <taxon>Pseudomonadati</taxon>
        <taxon>Pseudomonadota</taxon>
        <taxon>Gammaproteobacteria</taxon>
        <taxon>Pseudomonadales</taxon>
        <taxon>Pseudomonadaceae</taxon>
        <taxon>Pseudomonas</taxon>
    </lineage>
</organism>
<dbReference type="RefSeq" id="WP_043249839.1">
    <property type="nucleotide sequence ID" value="NZ_HG322950.1"/>
</dbReference>
<feature type="domain" description="Capsule biosynthesis GfcC-like N-terminal" evidence="3">
    <location>
        <begin position="35"/>
        <end position="142"/>
    </location>
</feature>
<evidence type="ECO:0000313" key="5">
    <source>
        <dbReference type="Proteomes" id="UP000025241"/>
    </source>
</evidence>
<evidence type="ECO:0000256" key="1">
    <source>
        <dbReference type="SAM" id="SignalP"/>
    </source>
</evidence>
<dbReference type="AlphaFoldDB" id="A0A024HDF9"/>
<sequence length="256" mass="27606">MKLRSLLIPFALFASTCASAADSVEVRGDAAKAGMIAIAPDTRLGDVLRTAQVKAEGYWLGGAWLQQSLVQPQKRLKAGVLFDLLQLEQKALLDDQPVLANLARRLHDKVAALPVSGRRAHLLDPVGVEVDTEQNQRVSAGDVFIYPARPTTVRVIGAVPADCTLDFVPLQQARDYLDQCPIRAEADNDYVYLIQPDGQISHLGIALWNRQDAAPPAPGATILVPFKVGNADSAFPQLNAELAEFIATQPLSEVAP</sequence>
<dbReference type="Gene3D" id="3.10.560.10">
    <property type="entry name" value="Outer membrane lipoprotein wza domain like"/>
    <property type="match status" value="1"/>
</dbReference>
<dbReference type="eggNOG" id="COG3170">
    <property type="taxonomic scope" value="Bacteria"/>
</dbReference>
<dbReference type="InterPro" id="IPR046459">
    <property type="entry name" value="Caps_syn_GfcC_N"/>
</dbReference>
<dbReference type="Pfam" id="PF20616">
    <property type="entry name" value="Caps_syn_GfcC_N"/>
    <property type="match status" value="1"/>
</dbReference>
<protein>
    <submittedName>
        <fullName evidence="4">Uncharacterized protein</fullName>
    </submittedName>
</protein>
<dbReference type="KEGG" id="pkc:PKB_1182"/>
<name>A0A024HDF9_PSEKB</name>
<feature type="chain" id="PRO_5001529908" evidence="1">
    <location>
        <begin position="21"/>
        <end position="256"/>
    </location>
</feature>
<keyword evidence="1" id="KW-0732">Signal</keyword>
<gene>
    <name evidence="4" type="ORF">PKB_1182</name>
</gene>
<dbReference type="HOGENOM" id="CLU_1077323_0_0_6"/>
<evidence type="ECO:0000313" key="4">
    <source>
        <dbReference type="EMBL" id="CDF82547.1"/>
    </source>
</evidence>
<dbReference type="Pfam" id="PF06251">
    <property type="entry name" value="Caps_syn_GfcC_C"/>
    <property type="match status" value="1"/>
</dbReference>
<dbReference type="InterPro" id="IPR010425">
    <property type="entry name" value="Caps_synth_GfcC-like_C"/>
</dbReference>
<reference evidence="4 5" key="1">
    <citation type="submission" date="2013-03" db="EMBL/GenBank/DDBJ databases">
        <authorList>
            <person name="Linke B."/>
        </authorList>
    </citation>
    <scope>NUCLEOTIDE SEQUENCE [LARGE SCALE GENOMIC DNA]</scope>
    <source>
        <strain evidence="4 5">B13</strain>
    </source>
</reference>
<feature type="signal peptide" evidence="1">
    <location>
        <begin position="1"/>
        <end position="20"/>
    </location>
</feature>
<reference evidence="4 5" key="2">
    <citation type="submission" date="2014-05" db="EMBL/GenBank/DDBJ databases">
        <title>Genome sequence of the 3-chlorobenzoate degrading bacterium Pseudomonas knackmussii B13 shows multiple evidence for horizontal gene transfer.</title>
        <authorList>
            <person name="Miyazaki R."/>
            <person name="Bertelli C."/>
            <person name="Falquet L."/>
            <person name="Robinson-Rechavi M."/>
            <person name="Gharib W."/>
            <person name="Roy S."/>
            <person name="Van der Meer J.R."/>
        </authorList>
    </citation>
    <scope>NUCLEOTIDE SEQUENCE [LARGE SCALE GENOMIC DNA]</scope>
    <source>
        <strain evidence="4 5">B13</strain>
    </source>
</reference>
<evidence type="ECO:0000259" key="2">
    <source>
        <dbReference type="Pfam" id="PF06251"/>
    </source>
</evidence>
<dbReference type="STRING" id="1301098.PKB_1182"/>
<dbReference type="Proteomes" id="UP000025241">
    <property type="component" value="Chromosome I"/>
</dbReference>
<keyword evidence="5" id="KW-1185">Reference proteome</keyword>
<accession>A0A024HDF9</accession>
<dbReference type="PATRIC" id="fig|1301098.3.peg.1196"/>